<evidence type="ECO:0000313" key="15">
    <source>
        <dbReference type="EMBL" id="CAG9827865.1"/>
    </source>
</evidence>
<proteinExistence type="inferred from homology"/>
<dbReference type="PROSITE" id="PS00237">
    <property type="entry name" value="G_PROTEIN_RECEP_F1_1"/>
    <property type="match status" value="1"/>
</dbReference>
<comment type="subcellular location">
    <subcellularLocation>
        <location evidence="1">Cell membrane</location>
        <topology evidence="1">Multi-pass membrane protein</topology>
    </subcellularLocation>
</comment>
<dbReference type="GO" id="GO:0005886">
    <property type="term" value="C:plasma membrane"/>
    <property type="evidence" value="ECO:0007669"/>
    <property type="project" value="UniProtKB-SubCell"/>
</dbReference>
<gene>
    <name evidence="15" type="ORF">DIABBA_LOCUS1830</name>
</gene>
<dbReference type="PROSITE" id="PS50262">
    <property type="entry name" value="G_PROTEIN_RECEP_F1_2"/>
    <property type="match status" value="1"/>
</dbReference>
<dbReference type="Gene3D" id="1.20.1070.10">
    <property type="entry name" value="Rhodopsin 7-helix transmembrane proteins"/>
    <property type="match status" value="1"/>
</dbReference>
<organism evidence="15 16">
    <name type="scientific">Diabrotica balteata</name>
    <name type="common">Banded cucumber beetle</name>
    <dbReference type="NCBI Taxonomy" id="107213"/>
    <lineage>
        <taxon>Eukaryota</taxon>
        <taxon>Metazoa</taxon>
        <taxon>Ecdysozoa</taxon>
        <taxon>Arthropoda</taxon>
        <taxon>Hexapoda</taxon>
        <taxon>Insecta</taxon>
        <taxon>Pterygota</taxon>
        <taxon>Neoptera</taxon>
        <taxon>Endopterygota</taxon>
        <taxon>Coleoptera</taxon>
        <taxon>Polyphaga</taxon>
        <taxon>Cucujiformia</taxon>
        <taxon>Chrysomeloidea</taxon>
        <taxon>Chrysomelidae</taxon>
        <taxon>Galerucinae</taxon>
        <taxon>Diabroticina</taxon>
        <taxon>Diabroticites</taxon>
        <taxon>Diabrotica</taxon>
    </lineage>
</organism>
<dbReference type="EMBL" id="OU898276">
    <property type="protein sequence ID" value="CAG9827865.1"/>
    <property type="molecule type" value="Genomic_DNA"/>
</dbReference>
<dbReference type="OrthoDB" id="5962705at2759"/>
<feature type="transmembrane region" description="Helical" evidence="13">
    <location>
        <begin position="88"/>
        <end position="108"/>
    </location>
</feature>
<feature type="transmembrane region" description="Helical" evidence="13">
    <location>
        <begin position="49"/>
        <end position="76"/>
    </location>
</feature>
<keyword evidence="11 12" id="KW-0807">Transducer</keyword>
<evidence type="ECO:0000256" key="2">
    <source>
        <dbReference type="ARBA" id="ARBA00010663"/>
    </source>
</evidence>
<evidence type="ECO:0000256" key="10">
    <source>
        <dbReference type="ARBA" id="ARBA00023180"/>
    </source>
</evidence>
<evidence type="ECO:0000256" key="11">
    <source>
        <dbReference type="ARBA" id="ARBA00023224"/>
    </source>
</evidence>
<dbReference type="Proteomes" id="UP001153709">
    <property type="component" value="Chromosome 1"/>
</dbReference>
<dbReference type="PANTHER" id="PTHR24243">
    <property type="entry name" value="G-PROTEIN COUPLED RECEPTOR"/>
    <property type="match status" value="1"/>
</dbReference>
<comment type="similarity">
    <text evidence="2 12">Belongs to the G-protein coupled receptor 1 family.</text>
</comment>
<evidence type="ECO:0000256" key="7">
    <source>
        <dbReference type="ARBA" id="ARBA00023136"/>
    </source>
</evidence>
<evidence type="ECO:0000256" key="8">
    <source>
        <dbReference type="ARBA" id="ARBA00023157"/>
    </source>
</evidence>
<keyword evidence="10" id="KW-0325">Glycoprotein</keyword>
<keyword evidence="16" id="KW-1185">Reference proteome</keyword>
<keyword evidence="5 13" id="KW-1133">Transmembrane helix</keyword>
<dbReference type="PANTHER" id="PTHR24243:SF107">
    <property type="entry name" value="NEUROPEPTIDES CAPA RECEPTOR"/>
    <property type="match status" value="1"/>
</dbReference>
<dbReference type="AlphaFoldDB" id="A0A9N9ST82"/>
<feature type="transmembrane region" description="Helical" evidence="13">
    <location>
        <begin position="128"/>
        <end position="147"/>
    </location>
</feature>
<keyword evidence="9 12" id="KW-0675">Receptor</keyword>
<name>A0A9N9ST82_DIABA</name>
<evidence type="ECO:0000256" key="6">
    <source>
        <dbReference type="ARBA" id="ARBA00023040"/>
    </source>
</evidence>
<evidence type="ECO:0000256" key="1">
    <source>
        <dbReference type="ARBA" id="ARBA00004651"/>
    </source>
</evidence>
<feature type="transmembrane region" description="Helical" evidence="13">
    <location>
        <begin position="219"/>
        <end position="240"/>
    </location>
</feature>
<evidence type="ECO:0000256" key="3">
    <source>
        <dbReference type="ARBA" id="ARBA00022475"/>
    </source>
</evidence>
<feature type="transmembrane region" description="Helical" evidence="13">
    <location>
        <begin position="168"/>
        <end position="189"/>
    </location>
</feature>
<accession>A0A9N9ST82</accession>
<reference evidence="15" key="1">
    <citation type="submission" date="2022-01" db="EMBL/GenBank/DDBJ databases">
        <authorList>
            <person name="King R."/>
        </authorList>
    </citation>
    <scope>NUCLEOTIDE SEQUENCE</scope>
</reference>
<evidence type="ECO:0000313" key="16">
    <source>
        <dbReference type="Proteomes" id="UP001153709"/>
    </source>
</evidence>
<evidence type="ECO:0000259" key="14">
    <source>
        <dbReference type="PROSITE" id="PS50262"/>
    </source>
</evidence>
<dbReference type="Pfam" id="PF00001">
    <property type="entry name" value="7tm_1"/>
    <property type="match status" value="1"/>
</dbReference>
<protein>
    <recommendedName>
        <fullName evidence="14">G-protein coupled receptors family 1 profile domain-containing protein</fullName>
    </recommendedName>
</protein>
<dbReference type="GO" id="GO:0001607">
    <property type="term" value="F:neuromedin U receptor activity"/>
    <property type="evidence" value="ECO:0007669"/>
    <property type="project" value="InterPro"/>
</dbReference>
<evidence type="ECO:0000256" key="5">
    <source>
        <dbReference type="ARBA" id="ARBA00022989"/>
    </source>
</evidence>
<dbReference type="InterPro" id="IPR017452">
    <property type="entry name" value="GPCR_Rhodpsn_7TM"/>
</dbReference>
<keyword evidence="3" id="KW-1003">Cell membrane</keyword>
<keyword evidence="6 12" id="KW-0297">G-protein coupled receptor</keyword>
<sequence length="406" mass="46635">MSNNDSNISDVSNALFLCIEQAETSTNISANPWQLINCFRGPQMQDLGIAVAVTVINGIILFTGLLGNIFVCVVIIRHKSLHSTTEYYLLNLAVSDLTLLIFGLPYDVTLFWHQYPWTLGDFFCKTRALISETASYVSVLTVVAFSTERYLAICHPLYTMVITNLQRSLRIISGLWTISLLCAIPFAYYSGVDFISYPFDSDNIIPQSAFCAMTSQPEYIPLAEISTIIFFFLPLAIIIFQYIKMGMVIRETTKKGYFYEEEGTGAVTIRNNRQIRHRHNVIKMLSYVVFGFFISWCPFHTQRILSIYLNNHSHFDELNYWLYITAGVFYYSSSTLNPILYNVMSEKMRNAFKEVICGWKIDPRSSRASFVKSDTSYLNTNRETYNSVSQIKEEDKLQLVKKNRIK</sequence>
<evidence type="ECO:0000256" key="13">
    <source>
        <dbReference type="SAM" id="Phobius"/>
    </source>
</evidence>
<feature type="domain" description="G-protein coupled receptors family 1 profile" evidence="14">
    <location>
        <begin position="67"/>
        <end position="341"/>
    </location>
</feature>
<dbReference type="PRINTS" id="PR01565">
    <property type="entry name" value="NEUROMEDINUR"/>
</dbReference>
<dbReference type="PRINTS" id="PR00237">
    <property type="entry name" value="GPCRRHODOPSN"/>
</dbReference>
<feature type="transmembrane region" description="Helical" evidence="13">
    <location>
        <begin position="321"/>
        <end position="343"/>
    </location>
</feature>
<keyword evidence="7 13" id="KW-0472">Membrane</keyword>
<evidence type="ECO:0000256" key="4">
    <source>
        <dbReference type="ARBA" id="ARBA00022692"/>
    </source>
</evidence>
<keyword evidence="4 12" id="KW-0812">Transmembrane</keyword>
<dbReference type="InterPro" id="IPR000276">
    <property type="entry name" value="GPCR_Rhodpsn"/>
</dbReference>
<dbReference type="SUPFAM" id="SSF81321">
    <property type="entry name" value="Family A G protein-coupled receptor-like"/>
    <property type="match status" value="1"/>
</dbReference>
<dbReference type="InterPro" id="IPR005390">
    <property type="entry name" value="NeuromedU_rcpt"/>
</dbReference>
<keyword evidence="8" id="KW-1015">Disulfide bond</keyword>
<evidence type="ECO:0000256" key="9">
    <source>
        <dbReference type="ARBA" id="ARBA00023170"/>
    </source>
</evidence>
<evidence type="ECO:0000256" key="12">
    <source>
        <dbReference type="RuleBase" id="RU000688"/>
    </source>
</evidence>
<feature type="transmembrane region" description="Helical" evidence="13">
    <location>
        <begin position="281"/>
        <end position="301"/>
    </location>
</feature>